<organism evidence="1 2">
    <name type="scientific">Citrus sinensis</name>
    <name type="common">Sweet orange</name>
    <name type="synonym">Citrus aurantium var. sinensis</name>
    <dbReference type="NCBI Taxonomy" id="2711"/>
    <lineage>
        <taxon>Eukaryota</taxon>
        <taxon>Viridiplantae</taxon>
        <taxon>Streptophyta</taxon>
        <taxon>Embryophyta</taxon>
        <taxon>Tracheophyta</taxon>
        <taxon>Spermatophyta</taxon>
        <taxon>Magnoliopsida</taxon>
        <taxon>eudicotyledons</taxon>
        <taxon>Gunneridae</taxon>
        <taxon>Pentapetalae</taxon>
        <taxon>rosids</taxon>
        <taxon>malvids</taxon>
        <taxon>Sapindales</taxon>
        <taxon>Rutaceae</taxon>
        <taxon>Aurantioideae</taxon>
        <taxon>Citrus</taxon>
    </lineage>
</organism>
<reference evidence="1 2" key="1">
    <citation type="submission" date="2014-04" db="EMBL/GenBank/DDBJ databases">
        <authorList>
            <consortium name="International Citrus Genome Consortium"/>
            <person name="Gmitter F."/>
            <person name="Chen C."/>
            <person name="Farmerie W."/>
            <person name="Harkins T."/>
            <person name="Desany B."/>
            <person name="Mohiuddin M."/>
            <person name="Kodira C."/>
            <person name="Borodovsky M."/>
            <person name="Lomsadze A."/>
            <person name="Burns P."/>
            <person name="Jenkins J."/>
            <person name="Prochnik S."/>
            <person name="Shu S."/>
            <person name="Chapman J."/>
            <person name="Pitluck S."/>
            <person name="Schmutz J."/>
            <person name="Rokhsar D."/>
        </authorList>
    </citation>
    <scope>NUCLEOTIDE SEQUENCE</scope>
</reference>
<evidence type="ECO:0008006" key="3">
    <source>
        <dbReference type="Google" id="ProtNLM"/>
    </source>
</evidence>
<dbReference type="Proteomes" id="UP000027120">
    <property type="component" value="Unassembled WGS sequence"/>
</dbReference>
<proteinExistence type="predicted"/>
<dbReference type="AlphaFoldDB" id="A0A067F712"/>
<keyword evidence="2" id="KW-1185">Reference proteome</keyword>
<evidence type="ECO:0000313" key="1">
    <source>
        <dbReference type="EMBL" id="KDO59242.1"/>
    </source>
</evidence>
<evidence type="ECO:0000313" key="2">
    <source>
        <dbReference type="Proteomes" id="UP000027120"/>
    </source>
</evidence>
<dbReference type="EMBL" id="KK784941">
    <property type="protein sequence ID" value="KDO59242.1"/>
    <property type="molecule type" value="Genomic_DNA"/>
</dbReference>
<protein>
    <recommendedName>
        <fullName evidence="3">SHSP domain-containing protein</fullName>
    </recommendedName>
</protein>
<name>A0A067F712_CITSI</name>
<accession>A0A067F712</accession>
<gene>
    <name evidence="1" type="ORF">CISIN_1g040900mg</name>
</gene>
<sequence length="136" mass="14964">MAENNEKAGGGGGGKDEAGGVWKGPEFRIHLQGKKIGDVQVRIVRKKELLITERDSMDLITRSKLPKRVSTKFTHFMKDGFLVVSFERLSFGRKVWKVLLGGAILVGAVFGCVTDVESMADRQRSGNDEVNIDDGQ</sequence>